<dbReference type="InParanoid" id="G9MLM5"/>
<keyword evidence="2" id="KW-1133">Transmembrane helix</keyword>
<evidence type="ECO:0000313" key="3">
    <source>
        <dbReference type="EMBL" id="EHK24252.1"/>
    </source>
</evidence>
<name>G9MLM5_HYPVG</name>
<organism evidence="3 4">
    <name type="scientific">Hypocrea virens (strain Gv29-8 / FGSC 10586)</name>
    <name type="common">Gliocladium virens</name>
    <name type="synonym">Trichoderma virens</name>
    <dbReference type="NCBI Taxonomy" id="413071"/>
    <lineage>
        <taxon>Eukaryota</taxon>
        <taxon>Fungi</taxon>
        <taxon>Dikarya</taxon>
        <taxon>Ascomycota</taxon>
        <taxon>Pezizomycotina</taxon>
        <taxon>Sordariomycetes</taxon>
        <taxon>Hypocreomycetidae</taxon>
        <taxon>Hypocreales</taxon>
        <taxon>Hypocreaceae</taxon>
        <taxon>Trichoderma</taxon>
    </lineage>
</organism>
<dbReference type="HOGENOM" id="CLU_1768340_0_0_1"/>
<gene>
    <name evidence="3" type="ORF">TRIVIDRAFT_219711</name>
</gene>
<keyword evidence="2" id="KW-0812">Transmembrane</keyword>
<protein>
    <submittedName>
        <fullName evidence="3">Uncharacterized protein</fullName>
    </submittedName>
</protein>
<reference evidence="3 4" key="1">
    <citation type="journal article" date="2011" name="Genome Biol.">
        <title>Comparative genome sequence analysis underscores mycoparasitism as the ancestral life style of Trichoderma.</title>
        <authorList>
            <person name="Kubicek C.P."/>
            <person name="Herrera-Estrella A."/>
            <person name="Seidl-Seiboth V."/>
            <person name="Martinez D.A."/>
            <person name="Druzhinina I.S."/>
            <person name="Thon M."/>
            <person name="Zeilinger S."/>
            <person name="Casas-Flores S."/>
            <person name="Horwitz B.A."/>
            <person name="Mukherjee P.K."/>
            <person name="Mukherjee M."/>
            <person name="Kredics L."/>
            <person name="Alcaraz L.D."/>
            <person name="Aerts A."/>
            <person name="Antal Z."/>
            <person name="Atanasova L."/>
            <person name="Cervantes-Badillo M.G."/>
            <person name="Challacombe J."/>
            <person name="Chertkov O."/>
            <person name="McCluskey K."/>
            <person name="Coulpier F."/>
            <person name="Deshpande N."/>
            <person name="von Doehren H."/>
            <person name="Ebbole D.J."/>
            <person name="Esquivel-Naranjo E.U."/>
            <person name="Fekete E."/>
            <person name="Flipphi M."/>
            <person name="Glaser F."/>
            <person name="Gomez-Rodriguez E.Y."/>
            <person name="Gruber S."/>
            <person name="Han C."/>
            <person name="Henrissat B."/>
            <person name="Hermosa R."/>
            <person name="Hernandez-Onate M."/>
            <person name="Karaffa L."/>
            <person name="Kosti I."/>
            <person name="Le Crom S."/>
            <person name="Lindquist E."/>
            <person name="Lucas S."/>
            <person name="Luebeck M."/>
            <person name="Luebeck P.S."/>
            <person name="Margeot A."/>
            <person name="Metz B."/>
            <person name="Misra M."/>
            <person name="Nevalainen H."/>
            <person name="Omann M."/>
            <person name="Packer N."/>
            <person name="Perrone G."/>
            <person name="Uresti-Rivera E.E."/>
            <person name="Salamov A."/>
            <person name="Schmoll M."/>
            <person name="Seiboth B."/>
            <person name="Shapiro H."/>
            <person name="Sukno S."/>
            <person name="Tamayo-Ramos J.A."/>
            <person name="Tisch D."/>
            <person name="Wiest A."/>
            <person name="Wilkinson H.H."/>
            <person name="Zhang M."/>
            <person name="Coutinho P.M."/>
            <person name="Kenerley C.M."/>
            <person name="Monte E."/>
            <person name="Baker S.E."/>
            <person name="Grigoriev I.V."/>
        </authorList>
    </citation>
    <scope>NUCLEOTIDE SEQUENCE [LARGE SCALE GENOMIC DNA]</scope>
    <source>
        <strain evidence="4">Gv29-8 / FGSC 10586</strain>
    </source>
</reference>
<evidence type="ECO:0000256" key="2">
    <source>
        <dbReference type="SAM" id="Phobius"/>
    </source>
</evidence>
<feature type="transmembrane region" description="Helical" evidence="2">
    <location>
        <begin position="90"/>
        <end position="112"/>
    </location>
</feature>
<proteinExistence type="predicted"/>
<accession>G9MLM5</accession>
<evidence type="ECO:0000313" key="4">
    <source>
        <dbReference type="Proteomes" id="UP000007115"/>
    </source>
</evidence>
<dbReference type="VEuPathDB" id="FungiDB:TRIVIDRAFT_219711"/>
<dbReference type="AlphaFoldDB" id="G9MLM5"/>
<keyword evidence="2" id="KW-0472">Membrane</keyword>
<sequence>MATITTVAKSLRTKDSSSTEDAILPSEPAPAQLSRIEAVPAQAYLAEAPPAQTLSSQPPANPQTTMGPNNSITVMLKYIKLTGAFIREEWHYYINLEILLLAVGAGCLAGFLRHDANLGGGVGAAVLAVLMAILYIKYRATHFASKG</sequence>
<keyword evidence="4" id="KW-1185">Reference proteome</keyword>
<dbReference type="Proteomes" id="UP000007115">
    <property type="component" value="Unassembled WGS sequence"/>
</dbReference>
<evidence type="ECO:0000256" key="1">
    <source>
        <dbReference type="SAM" id="MobiDB-lite"/>
    </source>
</evidence>
<comment type="caution">
    <text evidence="3">The sequence shown here is derived from an EMBL/GenBank/DDBJ whole genome shotgun (WGS) entry which is preliminary data.</text>
</comment>
<feature type="region of interest" description="Disordered" evidence="1">
    <location>
        <begin position="1"/>
        <end position="26"/>
    </location>
</feature>
<dbReference type="EMBL" id="ABDF02000004">
    <property type="protein sequence ID" value="EHK24252.1"/>
    <property type="molecule type" value="Genomic_DNA"/>
</dbReference>
<dbReference type="GeneID" id="25791439"/>
<feature type="transmembrane region" description="Helical" evidence="2">
    <location>
        <begin position="118"/>
        <end position="136"/>
    </location>
</feature>
<dbReference type="RefSeq" id="XP_013958465.1">
    <property type="nucleotide sequence ID" value="XM_014102990.1"/>
</dbReference>